<dbReference type="AlphaFoldDB" id="A0AAD9VA08"/>
<evidence type="ECO:0000313" key="2">
    <source>
        <dbReference type="EMBL" id="KAK2566432.1"/>
    </source>
</evidence>
<evidence type="ECO:0000256" key="1">
    <source>
        <dbReference type="SAM" id="MobiDB-lite"/>
    </source>
</evidence>
<comment type="caution">
    <text evidence="2">The sequence shown here is derived from an EMBL/GenBank/DDBJ whole genome shotgun (WGS) entry which is preliminary data.</text>
</comment>
<dbReference type="Proteomes" id="UP001249851">
    <property type="component" value="Unassembled WGS sequence"/>
</dbReference>
<accession>A0AAD9VA08</accession>
<feature type="compositionally biased region" description="Basic and acidic residues" evidence="1">
    <location>
        <begin position="91"/>
        <end position="100"/>
    </location>
</feature>
<organism evidence="2 3">
    <name type="scientific">Acropora cervicornis</name>
    <name type="common">Staghorn coral</name>
    <dbReference type="NCBI Taxonomy" id="6130"/>
    <lineage>
        <taxon>Eukaryota</taxon>
        <taxon>Metazoa</taxon>
        <taxon>Cnidaria</taxon>
        <taxon>Anthozoa</taxon>
        <taxon>Hexacorallia</taxon>
        <taxon>Scleractinia</taxon>
        <taxon>Astrocoeniina</taxon>
        <taxon>Acroporidae</taxon>
        <taxon>Acropora</taxon>
    </lineage>
</organism>
<evidence type="ECO:0000313" key="3">
    <source>
        <dbReference type="Proteomes" id="UP001249851"/>
    </source>
</evidence>
<gene>
    <name evidence="2" type="ORF">P5673_009947</name>
</gene>
<feature type="region of interest" description="Disordered" evidence="1">
    <location>
        <begin position="1"/>
        <end position="32"/>
    </location>
</feature>
<reference evidence="2" key="2">
    <citation type="journal article" date="2023" name="Science">
        <title>Genomic signatures of disease resistance in endangered staghorn corals.</title>
        <authorList>
            <person name="Vollmer S.V."/>
            <person name="Selwyn J.D."/>
            <person name="Despard B.A."/>
            <person name="Roesel C.L."/>
        </authorList>
    </citation>
    <scope>NUCLEOTIDE SEQUENCE</scope>
    <source>
        <strain evidence="2">K2</strain>
    </source>
</reference>
<name>A0AAD9VA08_ACRCE</name>
<feature type="region of interest" description="Disordered" evidence="1">
    <location>
        <begin position="59"/>
        <end position="100"/>
    </location>
</feature>
<protein>
    <submittedName>
        <fullName evidence="2">Uncharacterized protein</fullName>
    </submittedName>
</protein>
<proteinExistence type="predicted"/>
<keyword evidence="3" id="KW-1185">Reference proteome</keyword>
<reference evidence="2" key="1">
    <citation type="journal article" date="2023" name="G3 (Bethesda)">
        <title>Whole genome assembly and annotation of the endangered Caribbean coral Acropora cervicornis.</title>
        <authorList>
            <person name="Selwyn J.D."/>
            <person name="Vollmer S.V."/>
        </authorList>
    </citation>
    <scope>NUCLEOTIDE SEQUENCE</scope>
    <source>
        <strain evidence="2">K2</strain>
    </source>
</reference>
<sequence length="100" mass="10421">MRKSTAKPTLPKGGKKTTTAPTSKDEKSSGVALNATDLGYVIGDLMNRGSTNLTNLLVSHSDGHGAESSGDDCDSSVPKDDGESLVEEEPSASKKKERAE</sequence>
<dbReference type="EMBL" id="JARQWQ010000017">
    <property type="protein sequence ID" value="KAK2566432.1"/>
    <property type="molecule type" value="Genomic_DNA"/>
</dbReference>
<feature type="compositionally biased region" description="Low complexity" evidence="1">
    <location>
        <begin position="1"/>
        <end position="22"/>
    </location>
</feature>